<dbReference type="EMBL" id="LFIW01002501">
    <property type="protein sequence ID" value="KZL68791.1"/>
    <property type="molecule type" value="Genomic_DNA"/>
</dbReference>
<evidence type="ECO:0000256" key="8">
    <source>
        <dbReference type="ARBA" id="ARBA00022989"/>
    </source>
</evidence>
<sequence length="642" mass="69828">LSTLRNQTPVGHGSLTTYTCTHKRILFPKPRPTDPSQSQGHFPAKTLLSFANMARPFETAKVTLDYLPYACEFDPQDANRLLVGGGGGANRSGVANKITVIDASTKDELRISGEADLSRNEDSVMTLAVGPKKGRTSYVYAGINSSPADVEKGKNEHFRVFGVEQSKARVSSGANTPGVTVAELARTALFEHNEIDKDAYQRVLRLSAPYGEKPQLGAVATGLAKESQIALFEVSPASAAAPKVRGRLDITKEPMDIDVVQTGEDEFQVAYCDERELFIIKVNKSEIDGPHLAYTIKEDGTGAWPTFRSIRFLSPDFILAGTNIPKRAGCLLLGIRLPTKVGDVGRLSASAKLPRTVNQITTIAVRNLSPPSTPGGKIGNAQFLVAAAGQDRSISLYTLEHKAHSSIDLLVDFDFLTTLKEVHPLQITNLALSVYIPPKTTARPQYVKLASISMKNTVVVHSILLKKFTDRDAPIRKGGPPRPQRYAIALQPRRFTKSRLTITTFLVLLLAVLLQLTLESTGAVRPRILPSRHAVANVPNEFLTSLIGDVHALQGDPIVIREDIISPTHIEEDPVPRFQAAVHDEEVYGPAVSWEDLAPQQKKLWKEKLSKAGHWTQNMGESVFKGILFGEIAGAVGRAVGG</sequence>
<keyword evidence="8" id="KW-1133">Transmembrane helix</keyword>
<dbReference type="Gene3D" id="2.130.10.10">
    <property type="entry name" value="YVTN repeat-like/Quinoprotein amine dehydrogenase"/>
    <property type="match status" value="1"/>
</dbReference>
<dbReference type="GO" id="GO:0006888">
    <property type="term" value="P:endoplasmic reticulum to Golgi vesicle-mediated transport"/>
    <property type="evidence" value="ECO:0007669"/>
    <property type="project" value="UniProtKB-UniRule"/>
</dbReference>
<dbReference type="GO" id="GO:0005085">
    <property type="term" value="F:guanyl-nucleotide exchange factor activity"/>
    <property type="evidence" value="ECO:0007669"/>
    <property type="project" value="InterPro"/>
</dbReference>
<evidence type="ECO:0000313" key="11">
    <source>
        <dbReference type="EMBL" id="KZL68791.1"/>
    </source>
</evidence>
<dbReference type="AlphaFoldDB" id="A0A166R5H8"/>
<dbReference type="GO" id="GO:0015031">
    <property type="term" value="P:protein transport"/>
    <property type="evidence" value="ECO:0007669"/>
    <property type="project" value="UniProtKB-KW"/>
</dbReference>
<keyword evidence="7 10" id="KW-0653">Protein transport</keyword>
<evidence type="ECO:0000256" key="7">
    <source>
        <dbReference type="ARBA" id="ARBA00022927"/>
    </source>
</evidence>
<keyword evidence="6" id="KW-0931">ER-Golgi transport</keyword>
<dbReference type="InterPro" id="IPR015943">
    <property type="entry name" value="WD40/YVTN_repeat-like_dom_sf"/>
</dbReference>
<gene>
    <name evidence="11" type="ORF">CI238_12310</name>
</gene>
<dbReference type="Proteomes" id="UP000076584">
    <property type="component" value="Unassembled WGS sequence"/>
</dbReference>
<name>A0A166R5H8_COLIC</name>
<evidence type="ECO:0000256" key="6">
    <source>
        <dbReference type="ARBA" id="ARBA00022892"/>
    </source>
</evidence>
<reference evidence="11 12" key="1">
    <citation type="submission" date="2015-06" db="EMBL/GenBank/DDBJ databases">
        <title>Survival trade-offs in plant roots during colonization by closely related pathogenic and mutualistic fungi.</title>
        <authorList>
            <person name="Hacquard S."/>
            <person name="Kracher B."/>
            <person name="Hiruma K."/>
            <person name="Weinman A."/>
            <person name="Muench P."/>
            <person name="Garrido Oter R."/>
            <person name="Ver Loren van Themaat E."/>
            <person name="Dallerey J.-F."/>
            <person name="Damm U."/>
            <person name="Henrissat B."/>
            <person name="Lespinet O."/>
            <person name="Thon M."/>
            <person name="Kemen E."/>
            <person name="McHardy A.C."/>
            <person name="Schulze-Lefert P."/>
            <person name="O'Connell R.J."/>
        </authorList>
    </citation>
    <scope>NUCLEOTIDE SEQUENCE [LARGE SCALE GENOMIC DNA]</scope>
    <source>
        <strain evidence="11 12">MAFF 238704</strain>
    </source>
</reference>
<keyword evidence="5 10" id="KW-0256">Endoplasmic reticulum</keyword>
<protein>
    <recommendedName>
        <fullName evidence="10">Guanine nucleotide-exchange factor SEC12</fullName>
    </recommendedName>
</protein>
<evidence type="ECO:0000313" key="12">
    <source>
        <dbReference type="Proteomes" id="UP000076584"/>
    </source>
</evidence>
<accession>A0A166R5H8</accession>
<dbReference type="STRING" id="1573173.A0A166R5H8"/>
<dbReference type="GO" id="GO:0003400">
    <property type="term" value="P:regulation of COPII vesicle coating"/>
    <property type="evidence" value="ECO:0007669"/>
    <property type="project" value="UniProtKB-UniRule"/>
</dbReference>
<keyword evidence="1 10" id="KW-0813">Transport</keyword>
<keyword evidence="12" id="KW-1185">Reference proteome</keyword>
<proteinExistence type="inferred from homology"/>
<keyword evidence="9" id="KW-0472">Membrane</keyword>
<evidence type="ECO:0000256" key="10">
    <source>
        <dbReference type="RuleBase" id="RU369019"/>
    </source>
</evidence>
<comment type="subcellular location">
    <subcellularLocation>
        <location evidence="10">Endoplasmic reticulum membrane</location>
        <topology evidence="10">Single-pass type II membrane protein</topology>
    </subcellularLocation>
    <subcellularLocation>
        <location evidence="10">Golgi apparatus membrane</location>
        <topology evidence="10">Single-pass type II membrane protein</topology>
    </subcellularLocation>
</comment>
<comment type="caution">
    <text evidence="11">The sequence shown here is derived from an EMBL/GenBank/DDBJ whole genome shotgun (WGS) entry which is preliminary data.</text>
</comment>
<evidence type="ECO:0000256" key="1">
    <source>
        <dbReference type="ARBA" id="ARBA00022448"/>
    </source>
</evidence>
<comment type="function">
    <text evidence="10">Guanine nucleotide-exchange factor (GEF) required for the formation or budding of transport vesicles from the ER.</text>
</comment>
<dbReference type="InterPro" id="IPR045260">
    <property type="entry name" value="Sec12-like"/>
</dbReference>
<keyword evidence="4 10" id="KW-0677">Repeat</keyword>
<dbReference type="GO" id="GO:0005789">
    <property type="term" value="C:endoplasmic reticulum membrane"/>
    <property type="evidence" value="ECO:0007669"/>
    <property type="project" value="UniProtKB-SubCell"/>
</dbReference>
<organism evidence="11 12">
    <name type="scientific">Colletotrichum incanum</name>
    <name type="common">Soybean anthracnose fungus</name>
    <dbReference type="NCBI Taxonomy" id="1573173"/>
    <lineage>
        <taxon>Eukaryota</taxon>
        <taxon>Fungi</taxon>
        <taxon>Dikarya</taxon>
        <taxon>Ascomycota</taxon>
        <taxon>Pezizomycotina</taxon>
        <taxon>Sordariomycetes</taxon>
        <taxon>Hypocreomycetidae</taxon>
        <taxon>Glomerellales</taxon>
        <taxon>Glomerellaceae</taxon>
        <taxon>Colletotrichum</taxon>
        <taxon>Colletotrichum spaethianum species complex</taxon>
    </lineage>
</organism>
<comment type="similarity">
    <text evidence="10">Belongs to the WD repeat SEC12 family.</text>
</comment>
<evidence type="ECO:0000256" key="4">
    <source>
        <dbReference type="ARBA" id="ARBA00022737"/>
    </source>
</evidence>
<dbReference type="PANTHER" id="PTHR23284:SF0">
    <property type="entry name" value="PROLACTIN REGULATORY ELEMENT-BINDING PROTEIN"/>
    <property type="match status" value="1"/>
</dbReference>
<evidence type="ECO:0000256" key="9">
    <source>
        <dbReference type="ARBA" id="ARBA00023136"/>
    </source>
</evidence>
<feature type="non-terminal residue" evidence="11">
    <location>
        <position position="1"/>
    </location>
</feature>
<dbReference type="GO" id="GO:0000139">
    <property type="term" value="C:Golgi membrane"/>
    <property type="evidence" value="ECO:0007669"/>
    <property type="project" value="UniProtKB-SubCell"/>
</dbReference>
<keyword evidence="3" id="KW-0812">Transmembrane</keyword>
<evidence type="ECO:0000256" key="2">
    <source>
        <dbReference type="ARBA" id="ARBA00022574"/>
    </source>
</evidence>
<evidence type="ECO:0000256" key="5">
    <source>
        <dbReference type="ARBA" id="ARBA00022824"/>
    </source>
</evidence>
<evidence type="ECO:0000256" key="3">
    <source>
        <dbReference type="ARBA" id="ARBA00022692"/>
    </source>
</evidence>
<dbReference type="PANTHER" id="PTHR23284">
    <property type="entry name" value="PROLACTIN REGULATORY ELEMENT BINDING PROTEIN"/>
    <property type="match status" value="1"/>
</dbReference>
<keyword evidence="2 10" id="KW-0853">WD repeat</keyword>